<organism evidence="1 2">
    <name type="scientific">Neophaeococcomyces mojaviensis</name>
    <dbReference type="NCBI Taxonomy" id="3383035"/>
    <lineage>
        <taxon>Eukaryota</taxon>
        <taxon>Fungi</taxon>
        <taxon>Dikarya</taxon>
        <taxon>Ascomycota</taxon>
        <taxon>Pezizomycotina</taxon>
        <taxon>Eurotiomycetes</taxon>
        <taxon>Chaetothyriomycetidae</taxon>
        <taxon>Chaetothyriales</taxon>
        <taxon>Chaetothyriales incertae sedis</taxon>
        <taxon>Neophaeococcomyces</taxon>
    </lineage>
</organism>
<evidence type="ECO:0000313" key="1">
    <source>
        <dbReference type="EMBL" id="KAJ9660520.1"/>
    </source>
</evidence>
<comment type="caution">
    <text evidence="1">The sequence shown here is derived from an EMBL/GenBank/DDBJ whole genome shotgun (WGS) entry which is preliminary data.</text>
</comment>
<name>A0ACC3AEV4_9EURO</name>
<sequence length="298" mass="33117">MSNTQAIGTPPGSTLSTPSPTELHDQDPLAAEAEKSMLFKTSSLKPIYLVVATTKCTHQGRTRLGIGFKGGLPWPMIKADMAYFRKVTTNGKSNHSASASRNSVIMGRKTYESIPDKFRPLTGRTNIIVTRSDQQALAERIVKELRTGSHKQLTEEVDIVISSDPNNNTVQVEASSIEEKLPNIVVTSSLTSATNMADAETYCIGGSEIYGMFLKDTLLRPRLRILQTEIQKLEDEEVFECDTFWPEELEGSSEWQEAEQKEVVAWTGIEVPQGGDQWAVDEKVGVRIRVRGWERSAR</sequence>
<dbReference type="Proteomes" id="UP001172386">
    <property type="component" value="Unassembled WGS sequence"/>
</dbReference>
<gene>
    <name evidence="1" type="ORF">H2198_002456</name>
</gene>
<reference evidence="1" key="1">
    <citation type="submission" date="2022-10" db="EMBL/GenBank/DDBJ databases">
        <title>Culturing micro-colonial fungi from biological soil crusts in the Mojave desert and describing Neophaeococcomyces mojavensis, and introducing the new genera and species Taxawa tesnikishii.</title>
        <authorList>
            <person name="Kurbessoian T."/>
            <person name="Stajich J.E."/>
        </authorList>
    </citation>
    <scope>NUCLEOTIDE SEQUENCE</scope>
    <source>
        <strain evidence="1">JES_112</strain>
    </source>
</reference>
<accession>A0ACC3AEV4</accession>
<keyword evidence="2" id="KW-1185">Reference proteome</keyword>
<dbReference type="EMBL" id="JAPDRQ010000030">
    <property type="protein sequence ID" value="KAJ9660520.1"/>
    <property type="molecule type" value="Genomic_DNA"/>
</dbReference>
<evidence type="ECO:0000313" key="2">
    <source>
        <dbReference type="Proteomes" id="UP001172386"/>
    </source>
</evidence>
<proteinExistence type="predicted"/>
<protein>
    <submittedName>
        <fullName evidence="1">Uncharacterized protein</fullName>
    </submittedName>
</protein>